<dbReference type="Gene3D" id="3.30.565.10">
    <property type="entry name" value="Histidine kinase-like ATPase, C-terminal domain"/>
    <property type="match status" value="1"/>
</dbReference>
<dbReference type="InterPro" id="IPR037401">
    <property type="entry name" value="SnoaL-like"/>
</dbReference>
<evidence type="ECO:0000313" key="6">
    <source>
        <dbReference type="EMBL" id="MBB6325538.1"/>
    </source>
</evidence>
<dbReference type="GO" id="GO:0000155">
    <property type="term" value="F:phosphorelay sensor kinase activity"/>
    <property type="evidence" value="ECO:0007669"/>
    <property type="project" value="InterPro"/>
</dbReference>
<dbReference type="Gene3D" id="3.10.450.50">
    <property type="match status" value="1"/>
</dbReference>
<dbReference type="Gene3D" id="1.10.287.130">
    <property type="match status" value="1"/>
</dbReference>
<evidence type="ECO:0000313" key="7">
    <source>
        <dbReference type="Proteomes" id="UP000588604"/>
    </source>
</evidence>
<dbReference type="InterPro" id="IPR005467">
    <property type="entry name" value="His_kinase_dom"/>
</dbReference>
<dbReference type="SMART" id="SM00388">
    <property type="entry name" value="HisKA"/>
    <property type="match status" value="1"/>
</dbReference>
<feature type="domain" description="Histidine kinase" evidence="5">
    <location>
        <begin position="218"/>
        <end position="457"/>
    </location>
</feature>
<dbReference type="PRINTS" id="PR00344">
    <property type="entry name" value="BCTRLSENSOR"/>
</dbReference>
<dbReference type="InterPro" id="IPR003661">
    <property type="entry name" value="HisK_dim/P_dom"/>
</dbReference>
<evidence type="ECO:0000256" key="4">
    <source>
        <dbReference type="SAM" id="Coils"/>
    </source>
</evidence>
<dbReference type="InterPro" id="IPR036890">
    <property type="entry name" value="HATPase_C_sf"/>
</dbReference>
<comment type="catalytic activity">
    <reaction evidence="1">
        <text>ATP + protein L-histidine = ADP + protein N-phospho-L-histidine.</text>
        <dbReference type="EC" id="2.7.13.3"/>
    </reaction>
</comment>
<evidence type="ECO:0000256" key="2">
    <source>
        <dbReference type="ARBA" id="ARBA00012438"/>
    </source>
</evidence>
<keyword evidence="7" id="KW-1185">Reference proteome</keyword>
<dbReference type="EMBL" id="JACIJO010000001">
    <property type="protein sequence ID" value="MBB6325538.1"/>
    <property type="molecule type" value="Genomic_DNA"/>
</dbReference>
<evidence type="ECO:0000256" key="3">
    <source>
        <dbReference type="ARBA" id="ARBA00022553"/>
    </source>
</evidence>
<dbReference type="PANTHER" id="PTHR43065:SF42">
    <property type="entry name" value="TWO-COMPONENT SENSOR PPRA"/>
    <property type="match status" value="1"/>
</dbReference>
<dbReference type="EC" id="2.7.13.3" evidence="2"/>
<dbReference type="Pfam" id="PF00512">
    <property type="entry name" value="HisKA"/>
    <property type="match status" value="1"/>
</dbReference>
<dbReference type="Pfam" id="PF13474">
    <property type="entry name" value="SnoaL_3"/>
    <property type="match status" value="1"/>
</dbReference>
<dbReference type="InterPro" id="IPR003594">
    <property type="entry name" value="HATPase_dom"/>
</dbReference>
<dbReference type="PANTHER" id="PTHR43065">
    <property type="entry name" value="SENSOR HISTIDINE KINASE"/>
    <property type="match status" value="1"/>
</dbReference>
<proteinExistence type="predicted"/>
<dbReference type="Proteomes" id="UP000588604">
    <property type="component" value="Unassembled WGS sequence"/>
</dbReference>
<name>A0A841MSE6_9BACT</name>
<keyword evidence="6" id="KW-0808">Transferase</keyword>
<keyword evidence="3" id="KW-0597">Phosphoprotein</keyword>
<accession>A0A841MSE6</accession>
<dbReference type="CDD" id="cd00082">
    <property type="entry name" value="HisKA"/>
    <property type="match status" value="1"/>
</dbReference>
<gene>
    <name evidence="6" type="ORF">FHS59_001153</name>
</gene>
<sequence length="458" mass="52447">MKTKENILKPKNPEKSQLLKVAYREMIKIFISEYPAEKIPEYISENVTGFGTTKDEKIIGLNQFIELIFLQYQQSKELGVSVSYEEFSIHEWENPSGNLHLFVSILNLFIENQEGVNKVEFRLSALFEWNSPSWKLIHWHGSTPVNVENDAWHLTEWKKKNEELERKVAEQTSDLIQKNLQLQKAKELVEDTLKELKDTQAQLIQSEKMASLGELTAGIAHEIQNPLNFVNNFSEVSNELLDEMLGEIENKDFDEVIAICQDLKENLGKINHHGKRADSIVKGMLQHSRANSGQKEPTDINKLIDEYLRLSYHGLRAKDKSFNSDFEMDFDETLPLIEVVPQDFGRVILNMFNNSFHSVSEKKQSLTTIDFKPMVAVSTKNLENHIEIIIRDNGNGIPEEVKQKIFQPFFTTKPTGQGTGLGLSLSYDIMRFHGGEILVDSEPGEGAQFKLILPKIKL</sequence>
<dbReference type="RefSeq" id="WP_221444443.1">
    <property type="nucleotide sequence ID" value="NZ_JACIJO010000001.1"/>
</dbReference>
<dbReference type="SUPFAM" id="SSF55874">
    <property type="entry name" value="ATPase domain of HSP90 chaperone/DNA topoisomerase II/histidine kinase"/>
    <property type="match status" value="1"/>
</dbReference>
<protein>
    <recommendedName>
        <fullName evidence="2">histidine kinase</fullName>
        <ecNumber evidence="2">2.7.13.3</ecNumber>
    </recommendedName>
</protein>
<dbReference type="InterPro" id="IPR004358">
    <property type="entry name" value="Sig_transdc_His_kin-like_C"/>
</dbReference>
<keyword evidence="6" id="KW-0418">Kinase</keyword>
<reference evidence="6 7" key="1">
    <citation type="submission" date="2020-08" db="EMBL/GenBank/DDBJ databases">
        <title>Genomic Encyclopedia of Type Strains, Phase IV (KMG-IV): sequencing the most valuable type-strain genomes for metagenomic binning, comparative biology and taxonomic classification.</title>
        <authorList>
            <person name="Goeker M."/>
        </authorList>
    </citation>
    <scope>NUCLEOTIDE SEQUENCE [LARGE SCALE GENOMIC DNA]</scope>
    <source>
        <strain evidence="6 7">DSM 102044</strain>
    </source>
</reference>
<dbReference type="AlphaFoldDB" id="A0A841MSE6"/>
<dbReference type="SMART" id="SM00387">
    <property type="entry name" value="HATPase_c"/>
    <property type="match status" value="1"/>
</dbReference>
<dbReference type="SUPFAM" id="SSF47384">
    <property type="entry name" value="Homodimeric domain of signal transducing histidine kinase"/>
    <property type="match status" value="1"/>
</dbReference>
<evidence type="ECO:0000256" key="1">
    <source>
        <dbReference type="ARBA" id="ARBA00000085"/>
    </source>
</evidence>
<dbReference type="Pfam" id="PF02518">
    <property type="entry name" value="HATPase_c"/>
    <property type="match status" value="1"/>
</dbReference>
<organism evidence="6 7">
    <name type="scientific">Algoriphagus iocasae</name>
    <dbReference type="NCBI Taxonomy" id="1836499"/>
    <lineage>
        <taxon>Bacteria</taxon>
        <taxon>Pseudomonadati</taxon>
        <taxon>Bacteroidota</taxon>
        <taxon>Cytophagia</taxon>
        <taxon>Cytophagales</taxon>
        <taxon>Cyclobacteriaceae</taxon>
        <taxon>Algoriphagus</taxon>
    </lineage>
</organism>
<dbReference type="InterPro" id="IPR036097">
    <property type="entry name" value="HisK_dim/P_sf"/>
</dbReference>
<comment type="caution">
    <text evidence="6">The sequence shown here is derived from an EMBL/GenBank/DDBJ whole genome shotgun (WGS) entry which is preliminary data.</text>
</comment>
<evidence type="ECO:0000259" key="5">
    <source>
        <dbReference type="PROSITE" id="PS50109"/>
    </source>
</evidence>
<dbReference type="PROSITE" id="PS50109">
    <property type="entry name" value="HIS_KIN"/>
    <property type="match status" value="1"/>
</dbReference>
<feature type="coiled-coil region" evidence="4">
    <location>
        <begin position="154"/>
        <end position="209"/>
    </location>
</feature>
<keyword evidence="4" id="KW-0175">Coiled coil</keyword>